<accession>A0A2V1H070</accession>
<proteinExistence type="predicted"/>
<dbReference type="SUPFAM" id="SSF52499">
    <property type="entry name" value="Isochorismatase-like hydrolases"/>
    <property type="match status" value="1"/>
</dbReference>
<dbReference type="Proteomes" id="UP000244906">
    <property type="component" value="Unassembled WGS sequence"/>
</dbReference>
<dbReference type="RefSeq" id="WP_116685655.1">
    <property type="nucleotide sequence ID" value="NZ_CAWNYD010000001.1"/>
</dbReference>
<comment type="caution">
    <text evidence="1">The sequence shown here is derived from an EMBL/GenBank/DDBJ whole genome shotgun (WGS) entry which is preliminary data.</text>
</comment>
<dbReference type="AlphaFoldDB" id="A0A2V1H070"/>
<dbReference type="OrthoDB" id="9791276at2"/>
<name>A0A2V1H070_9GAMM</name>
<evidence type="ECO:0000313" key="1">
    <source>
        <dbReference type="EMBL" id="PVZ72069.1"/>
    </source>
</evidence>
<dbReference type="Gene3D" id="3.40.50.850">
    <property type="entry name" value="Isochorismatase-like"/>
    <property type="match status" value="1"/>
</dbReference>
<gene>
    <name evidence="1" type="ORF">DC094_03345</name>
</gene>
<organism evidence="1 2">
    <name type="scientific">Pelagibaculum spongiae</name>
    <dbReference type="NCBI Taxonomy" id="2080658"/>
    <lineage>
        <taxon>Bacteria</taxon>
        <taxon>Pseudomonadati</taxon>
        <taxon>Pseudomonadota</taxon>
        <taxon>Gammaproteobacteria</taxon>
        <taxon>Oceanospirillales</taxon>
        <taxon>Pelagibaculum</taxon>
    </lineage>
</organism>
<evidence type="ECO:0000313" key="2">
    <source>
        <dbReference type="Proteomes" id="UP000244906"/>
    </source>
</evidence>
<protein>
    <submittedName>
        <fullName evidence="1">Uncharacterized protein</fullName>
    </submittedName>
</protein>
<reference evidence="1 2" key="1">
    <citation type="submission" date="2018-04" db="EMBL/GenBank/DDBJ databases">
        <title>Thalassorhabdus spongiae gen. nov., sp. nov., isolated from a marine sponge in South-West Iceland.</title>
        <authorList>
            <person name="Knobloch S."/>
            <person name="Daussin A."/>
            <person name="Johannsson R."/>
            <person name="Marteinsson V.T."/>
        </authorList>
    </citation>
    <scope>NUCLEOTIDE SEQUENCE [LARGE SCALE GENOMIC DNA]</scope>
    <source>
        <strain evidence="1 2">Hp12</strain>
    </source>
</reference>
<keyword evidence="2" id="KW-1185">Reference proteome</keyword>
<dbReference type="EMBL" id="QDDL01000001">
    <property type="protein sequence ID" value="PVZ72069.1"/>
    <property type="molecule type" value="Genomic_DNA"/>
</dbReference>
<dbReference type="InterPro" id="IPR036380">
    <property type="entry name" value="Isochorismatase-like_sf"/>
</dbReference>
<sequence>MQQLESQTAIITGFSTDCCVFDTAKDLISAGKNVVISEEVTTRNVFLGKKKFPEGIDNFNSLQSEHTDRVELVRIIKLPESRKS</sequence>